<keyword evidence="1" id="KW-0812">Transmembrane</keyword>
<sequence>MLLAMLGLGFLVLPFLLGIVIGRRISAAVAVAFSLLLLAVLLCVAWWIYHNGPESGYGPEFAAGLFLIYVVVPVFVSTIAALAIGQWLRVRRRRE</sequence>
<dbReference type="EMBL" id="QZCG01000022">
    <property type="protein sequence ID" value="RJE81956.1"/>
    <property type="molecule type" value="Genomic_DNA"/>
</dbReference>
<name>A0A418SLW3_9RHOB</name>
<feature type="transmembrane region" description="Helical" evidence="1">
    <location>
        <begin position="6"/>
        <end position="22"/>
    </location>
</feature>
<protein>
    <submittedName>
        <fullName evidence="2">Uncharacterized protein</fullName>
    </submittedName>
</protein>
<accession>A0A418SLW3</accession>
<dbReference type="Proteomes" id="UP000284202">
    <property type="component" value="Unassembled WGS sequence"/>
</dbReference>
<organism evidence="2 3">
    <name type="scientific">Paracoccus onubensis</name>
    <dbReference type="NCBI Taxonomy" id="1675788"/>
    <lineage>
        <taxon>Bacteria</taxon>
        <taxon>Pseudomonadati</taxon>
        <taxon>Pseudomonadota</taxon>
        <taxon>Alphaproteobacteria</taxon>
        <taxon>Rhodobacterales</taxon>
        <taxon>Paracoccaceae</taxon>
        <taxon>Paracoccus</taxon>
    </lineage>
</organism>
<comment type="caution">
    <text evidence="2">The sequence shown here is derived from an EMBL/GenBank/DDBJ whole genome shotgun (WGS) entry which is preliminary data.</text>
</comment>
<gene>
    <name evidence="2" type="ORF">D3P04_22125</name>
</gene>
<feature type="transmembrane region" description="Helical" evidence="1">
    <location>
        <begin position="29"/>
        <end position="49"/>
    </location>
</feature>
<evidence type="ECO:0000313" key="2">
    <source>
        <dbReference type="EMBL" id="RJE81956.1"/>
    </source>
</evidence>
<feature type="transmembrane region" description="Helical" evidence="1">
    <location>
        <begin position="61"/>
        <end position="84"/>
    </location>
</feature>
<dbReference type="AlphaFoldDB" id="A0A418SLW3"/>
<reference evidence="3" key="1">
    <citation type="submission" date="2018-09" db="EMBL/GenBank/DDBJ databases">
        <title>Acidovorax cavernicola nov. sp. isolated from Gruta de las Maravillas (Aracena, Spain).</title>
        <authorList>
            <person name="Jurado V."/>
            <person name="Gutierrez-Patricio S."/>
            <person name="Gonzalez-Pimentel J.L."/>
            <person name="Miller A.Z."/>
            <person name="Laiz L."/>
            <person name="Saiz-Jimenez C."/>
        </authorList>
    </citation>
    <scope>NUCLEOTIDE SEQUENCE [LARGE SCALE GENOMIC DNA]</scope>
    <source>
        <strain evidence="3">1011MAR3C25</strain>
    </source>
</reference>
<evidence type="ECO:0000313" key="3">
    <source>
        <dbReference type="Proteomes" id="UP000284202"/>
    </source>
</evidence>
<keyword evidence="3" id="KW-1185">Reference proteome</keyword>
<keyword evidence="1" id="KW-0472">Membrane</keyword>
<keyword evidence="1" id="KW-1133">Transmembrane helix</keyword>
<evidence type="ECO:0000256" key="1">
    <source>
        <dbReference type="SAM" id="Phobius"/>
    </source>
</evidence>
<proteinExistence type="predicted"/>